<name>A0A3B0ZZS8_9ZZZZ</name>
<dbReference type="PRINTS" id="PR00701">
    <property type="entry name" value="60KDINNERMP"/>
</dbReference>
<dbReference type="InterPro" id="IPR047196">
    <property type="entry name" value="YidC_ALB_C"/>
</dbReference>
<evidence type="ECO:0000256" key="8">
    <source>
        <dbReference type="ARBA" id="ARBA00022989"/>
    </source>
</evidence>
<keyword evidence="4" id="KW-0813">Transport</keyword>
<accession>A0A3B0ZZS8</accession>
<evidence type="ECO:0000259" key="16">
    <source>
        <dbReference type="Pfam" id="PF14849"/>
    </source>
</evidence>
<dbReference type="CDD" id="cd19961">
    <property type="entry name" value="EcYidC-like_peri"/>
    <property type="match status" value="1"/>
</dbReference>
<gene>
    <name evidence="17" type="ORF">MNBD_GAMMA21-372</name>
</gene>
<dbReference type="AlphaFoldDB" id="A0A3B0ZZS8"/>
<dbReference type="HAMAP" id="MF_01810">
    <property type="entry name" value="YidC_type1"/>
    <property type="match status" value="1"/>
</dbReference>
<keyword evidence="5" id="KW-1003">Cell membrane</keyword>
<evidence type="ECO:0000256" key="11">
    <source>
        <dbReference type="ARBA" id="ARBA00033245"/>
    </source>
</evidence>
<proteinExistence type="inferred from homology"/>
<comment type="similarity">
    <text evidence="2">Belongs to the OXA1/ALB3/YidC family. Type 1 subfamily.</text>
</comment>
<dbReference type="GO" id="GO:0051205">
    <property type="term" value="P:protein insertion into membrane"/>
    <property type="evidence" value="ECO:0007669"/>
    <property type="project" value="TreeGrafter"/>
</dbReference>
<dbReference type="Pfam" id="PF02096">
    <property type="entry name" value="60KD_IMP"/>
    <property type="match status" value="1"/>
</dbReference>
<feature type="transmembrane region" description="Helical" evidence="14">
    <location>
        <begin position="398"/>
        <end position="417"/>
    </location>
</feature>
<evidence type="ECO:0000256" key="14">
    <source>
        <dbReference type="SAM" id="Phobius"/>
    </source>
</evidence>
<dbReference type="PRINTS" id="PR01900">
    <property type="entry name" value="YIDCPROTEIN"/>
</dbReference>
<dbReference type="NCBIfam" id="NF002353">
    <property type="entry name" value="PRK01318.1-4"/>
    <property type="match status" value="1"/>
</dbReference>
<evidence type="ECO:0000256" key="4">
    <source>
        <dbReference type="ARBA" id="ARBA00022448"/>
    </source>
</evidence>
<organism evidence="17">
    <name type="scientific">hydrothermal vent metagenome</name>
    <dbReference type="NCBI Taxonomy" id="652676"/>
    <lineage>
        <taxon>unclassified sequences</taxon>
        <taxon>metagenomes</taxon>
        <taxon>ecological metagenomes</taxon>
    </lineage>
</organism>
<feature type="transmembrane region" description="Helical" evidence="14">
    <location>
        <begin position="541"/>
        <end position="562"/>
    </location>
</feature>
<protein>
    <recommendedName>
        <fullName evidence="3">Membrane protein insertase YidC</fullName>
    </recommendedName>
    <alternativeName>
        <fullName evidence="12">Foldase YidC</fullName>
    </alternativeName>
    <alternativeName>
        <fullName evidence="11">Membrane integrase YidC</fullName>
    </alternativeName>
</protein>
<keyword evidence="10" id="KW-0143">Chaperone</keyword>
<dbReference type="CDD" id="cd20070">
    <property type="entry name" value="5TM_YidC_Alb3"/>
    <property type="match status" value="1"/>
</dbReference>
<evidence type="ECO:0000256" key="10">
    <source>
        <dbReference type="ARBA" id="ARBA00023186"/>
    </source>
</evidence>
<keyword evidence="9 14" id="KW-0472">Membrane</keyword>
<dbReference type="NCBIfam" id="NF002352">
    <property type="entry name" value="PRK01318.1-3"/>
    <property type="match status" value="1"/>
</dbReference>
<dbReference type="PANTHER" id="PTHR12428:SF65">
    <property type="entry name" value="CYTOCHROME C OXIDASE ASSEMBLY PROTEIN COX18, MITOCHONDRIAL"/>
    <property type="match status" value="1"/>
</dbReference>
<dbReference type="InterPro" id="IPR028053">
    <property type="entry name" value="Membr_insert_YidC_N"/>
</dbReference>
<dbReference type="InterPro" id="IPR038221">
    <property type="entry name" value="YidC_periplasmic_sf"/>
</dbReference>
<evidence type="ECO:0000256" key="12">
    <source>
        <dbReference type="ARBA" id="ARBA00033342"/>
    </source>
</evidence>
<reference evidence="17" key="1">
    <citation type="submission" date="2018-06" db="EMBL/GenBank/DDBJ databases">
        <authorList>
            <person name="Zhirakovskaya E."/>
        </authorList>
    </citation>
    <scope>NUCLEOTIDE SEQUENCE</scope>
</reference>
<evidence type="ECO:0000256" key="6">
    <source>
        <dbReference type="ARBA" id="ARBA00022692"/>
    </source>
</evidence>
<keyword evidence="7" id="KW-0653">Protein transport</keyword>
<dbReference type="InterPro" id="IPR001708">
    <property type="entry name" value="YidC/ALB3/OXA1/COX18"/>
</dbReference>
<evidence type="ECO:0000313" key="17">
    <source>
        <dbReference type="EMBL" id="VAW97291.1"/>
    </source>
</evidence>
<evidence type="ECO:0000256" key="13">
    <source>
        <dbReference type="SAM" id="MobiDB-lite"/>
    </source>
</evidence>
<dbReference type="NCBIfam" id="TIGR03593">
    <property type="entry name" value="yidC_nterm"/>
    <property type="match status" value="1"/>
</dbReference>
<dbReference type="GO" id="GO:0032977">
    <property type="term" value="F:membrane insertase activity"/>
    <property type="evidence" value="ECO:0007669"/>
    <property type="project" value="InterPro"/>
</dbReference>
<evidence type="ECO:0000256" key="5">
    <source>
        <dbReference type="ARBA" id="ARBA00022475"/>
    </source>
</evidence>
<dbReference type="Gene3D" id="2.70.98.90">
    <property type="match status" value="1"/>
</dbReference>
<sequence length="589" mass="66810">MEQQRLFLILLLGMVSVLMYFEWQKDYGPQPAATISNQGSLSGQTDSAGLPVPGTQTTKTDDSGMPIPQSSAATNQPDQPAQQQSVNATTSRQGKFITIESDVLRVKIDTQGGGVKLVDLLKYPVSIEEKDKPFRLMDISAQRNFNAQHGFFISKNDPELKSLTPTSNTVYKSSQDTYSLDGDELVVDLDWTNKAGITFTKRFKFTRGSYSIEVSHQIKNQSSQTWTGHSYVRLERVPPESSGGLSMLPTYTGPVFYSPEKKYDKIDFDEIDDSLDANQKGTLDAINMEFAGGWIAMIEHYFVGAFIPPKEDVYRYFTHKPSRSGNRYWIGMMSTSKTVNPGETLTTNLQLYVGPKIQKDLEVLAPGLELSVDYGWLTVISKPLFWLLDLIHGIVGNWGWAIILLTLTIKLVFYKLSETSYKSMARMKKLAPRMKQISERYADDRQRKGQAIMEMYKKEKVNPMGGCLPILVQIPVFIALYYVLLESVELRQASWIFWFHDLSIKDPYFVLPVLMGASMLFQQRLNPPPPDPMQAKMMMMLPFVFTVLFLFFPSGLVLYWVVNNVLSIAQQWYITRIVMDEGKNKKAKS</sequence>
<evidence type="ECO:0000256" key="7">
    <source>
        <dbReference type="ARBA" id="ARBA00022927"/>
    </source>
</evidence>
<dbReference type="EMBL" id="UOFR01000046">
    <property type="protein sequence ID" value="VAW97291.1"/>
    <property type="molecule type" value="Genomic_DNA"/>
</dbReference>
<keyword evidence="6 14" id="KW-0812">Transmembrane</keyword>
<dbReference type="InterPro" id="IPR019998">
    <property type="entry name" value="Membr_insert_YidC"/>
</dbReference>
<keyword evidence="8 14" id="KW-1133">Transmembrane helix</keyword>
<evidence type="ECO:0000256" key="3">
    <source>
        <dbReference type="ARBA" id="ARBA00015325"/>
    </source>
</evidence>
<evidence type="ECO:0000256" key="9">
    <source>
        <dbReference type="ARBA" id="ARBA00023136"/>
    </source>
</evidence>
<feature type="transmembrane region" description="Helical" evidence="14">
    <location>
        <begin position="463"/>
        <end position="484"/>
    </location>
</feature>
<dbReference type="Pfam" id="PF14849">
    <property type="entry name" value="YidC_periplas"/>
    <property type="match status" value="1"/>
</dbReference>
<feature type="compositionally biased region" description="Polar residues" evidence="13">
    <location>
        <begin position="34"/>
        <end position="47"/>
    </location>
</feature>
<evidence type="ECO:0000256" key="1">
    <source>
        <dbReference type="ARBA" id="ARBA00004429"/>
    </source>
</evidence>
<feature type="domain" description="Membrane insertase YidC/Oxa/ALB C-terminal" evidence="15">
    <location>
        <begin position="398"/>
        <end position="576"/>
    </location>
</feature>
<dbReference type="NCBIfam" id="TIGR03592">
    <property type="entry name" value="yidC_oxa1_cterm"/>
    <property type="match status" value="1"/>
</dbReference>
<feature type="transmembrane region" description="Helical" evidence="14">
    <location>
        <begin position="7"/>
        <end position="23"/>
    </location>
</feature>
<feature type="compositionally biased region" description="Polar residues" evidence="13">
    <location>
        <begin position="68"/>
        <end position="91"/>
    </location>
</feature>
<evidence type="ECO:0000256" key="2">
    <source>
        <dbReference type="ARBA" id="ARBA00010527"/>
    </source>
</evidence>
<feature type="domain" description="Membrane insertase YidC N-terminal" evidence="16">
    <location>
        <begin position="97"/>
        <end position="387"/>
    </location>
</feature>
<dbReference type="GO" id="GO:0005886">
    <property type="term" value="C:plasma membrane"/>
    <property type="evidence" value="ECO:0007669"/>
    <property type="project" value="UniProtKB-SubCell"/>
</dbReference>
<dbReference type="InterPro" id="IPR028055">
    <property type="entry name" value="YidC/Oxa/ALB_C"/>
</dbReference>
<evidence type="ECO:0000259" key="15">
    <source>
        <dbReference type="Pfam" id="PF02096"/>
    </source>
</evidence>
<dbReference type="PANTHER" id="PTHR12428">
    <property type="entry name" value="OXA1"/>
    <property type="match status" value="1"/>
</dbReference>
<comment type="subcellular location">
    <subcellularLocation>
        <location evidence="1">Cell inner membrane</location>
        <topology evidence="1">Multi-pass membrane protein</topology>
    </subcellularLocation>
</comment>
<feature type="region of interest" description="Disordered" evidence="13">
    <location>
        <begin position="34"/>
        <end position="91"/>
    </location>
</feature>
<dbReference type="GO" id="GO:0015031">
    <property type="term" value="P:protein transport"/>
    <property type="evidence" value="ECO:0007669"/>
    <property type="project" value="UniProtKB-KW"/>
</dbReference>